<dbReference type="HOGENOM" id="CLU_787106_0_0_2"/>
<dbReference type="GeneID" id="24832834"/>
<dbReference type="STRING" id="1434110.MSHOH_3492"/>
<dbReference type="PATRIC" id="fig|1434110.4.peg.4477"/>
<dbReference type="CDD" id="cd03801">
    <property type="entry name" value="GT4_PimA-like"/>
    <property type="match status" value="1"/>
</dbReference>
<dbReference type="AlphaFoldDB" id="A0A0E3WWP7"/>
<evidence type="ECO:0000256" key="2">
    <source>
        <dbReference type="ARBA" id="ARBA00022679"/>
    </source>
</evidence>
<dbReference type="PANTHER" id="PTHR12526:SF510">
    <property type="entry name" value="D-INOSITOL 3-PHOSPHATE GLYCOSYLTRANSFERASE"/>
    <property type="match status" value="1"/>
</dbReference>
<evidence type="ECO:0000259" key="4">
    <source>
        <dbReference type="Pfam" id="PF13439"/>
    </source>
</evidence>
<protein>
    <submittedName>
        <fullName evidence="5">Glycosyltransferase</fullName>
    </submittedName>
</protein>
<gene>
    <name evidence="5" type="ORF">MSHOH_3492</name>
</gene>
<dbReference type="Pfam" id="PF00534">
    <property type="entry name" value="Glycos_transf_1"/>
    <property type="match status" value="1"/>
</dbReference>
<evidence type="ECO:0000256" key="1">
    <source>
        <dbReference type="ARBA" id="ARBA00022676"/>
    </source>
</evidence>
<keyword evidence="6" id="KW-1185">Reference proteome</keyword>
<dbReference type="Pfam" id="PF13439">
    <property type="entry name" value="Glyco_transf_4"/>
    <property type="match status" value="1"/>
</dbReference>
<dbReference type="OrthoDB" id="137462at2157"/>
<dbReference type="Proteomes" id="UP000033101">
    <property type="component" value="Chromosome"/>
</dbReference>
<dbReference type="EMBL" id="CP009516">
    <property type="protein sequence ID" value="AKB79975.1"/>
    <property type="molecule type" value="Genomic_DNA"/>
</dbReference>
<dbReference type="Gene3D" id="3.40.50.2000">
    <property type="entry name" value="Glycogen Phosphorylase B"/>
    <property type="match status" value="2"/>
</dbReference>
<keyword evidence="2 5" id="KW-0808">Transferase</keyword>
<dbReference type="PANTHER" id="PTHR12526">
    <property type="entry name" value="GLYCOSYLTRANSFERASE"/>
    <property type="match status" value="1"/>
</dbReference>
<reference evidence="5 6" key="1">
    <citation type="submission" date="2014-07" db="EMBL/GenBank/DDBJ databases">
        <title>Methanogenic archaea and the global carbon cycle.</title>
        <authorList>
            <person name="Henriksen J.R."/>
            <person name="Luke J."/>
            <person name="Reinhart S."/>
            <person name="Benedict M.N."/>
            <person name="Youngblut N.D."/>
            <person name="Metcalf M.E."/>
            <person name="Whitaker R.J."/>
            <person name="Metcalf W.W."/>
        </authorList>
    </citation>
    <scope>NUCLEOTIDE SEQUENCE [LARGE SCALE GENOMIC DNA]</scope>
    <source>
        <strain evidence="5 6">HB-1</strain>
    </source>
</reference>
<feature type="domain" description="Glycosyltransferase subfamily 4-like N-terminal" evidence="4">
    <location>
        <begin position="16"/>
        <end position="172"/>
    </location>
</feature>
<evidence type="ECO:0000313" key="6">
    <source>
        <dbReference type="Proteomes" id="UP000033101"/>
    </source>
</evidence>
<dbReference type="SUPFAM" id="SSF53756">
    <property type="entry name" value="UDP-Glycosyltransferase/glycogen phosphorylase"/>
    <property type="match status" value="1"/>
</dbReference>
<sequence>MKVLFTHEIFMPDFHGGGEFLTYEIVKRMIDKGFDVTVLTTGDPKIESYENIRTIRFPVNRYFMNLTGPWIAKYAKGFDLIQSNNYNACYPSLMAGKLVKKPVYCMVHGMYGKKWLSMRGPFFGNLSRAIEKFQVSGDYEKIIFFSEFARDAGVSVGIPKEQTTVIHPGIEYDNFYVGEKEPYVLFVGRLSKQKGITYLIQVAKELPHIKFKIAGRDEEEGWIKKEAPKNVEFLGFVSNEELRELYSKALVFCLPSVAETFGLVILDAMASGCAVVSTVPLDYEGFKVDVGDVEQLRNAISYLFDNEEVAVSMGLKNRKKVQSYSWKNCVKELSELYMKGLI</sequence>
<evidence type="ECO:0000313" key="5">
    <source>
        <dbReference type="EMBL" id="AKB79975.1"/>
    </source>
</evidence>
<proteinExistence type="predicted"/>
<dbReference type="InterPro" id="IPR001296">
    <property type="entry name" value="Glyco_trans_1"/>
</dbReference>
<dbReference type="InterPro" id="IPR028098">
    <property type="entry name" value="Glyco_trans_4-like_N"/>
</dbReference>
<feature type="domain" description="Glycosyl transferase family 1" evidence="3">
    <location>
        <begin position="179"/>
        <end position="319"/>
    </location>
</feature>
<dbReference type="RefSeq" id="WP_048141929.1">
    <property type="nucleotide sequence ID" value="NZ_CP009516.1"/>
</dbReference>
<organism evidence="5 6">
    <name type="scientific">Methanosarcina horonobensis HB-1 = JCM 15518</name>
    <dbReference type="NCBI Taxonomy" id="1434110"/>
    <lineage>
        <taxon>Archaea</taxon>
        <taxon>Methanobacteriati</taxon>
        <taxon>Methanobacteriota</taxon>
        <taxon>Stenosarchaea group</taxon>
        <taxon>Methanomicrobia</taxon>
        <taxon>Methanosarcinales</taxon>
        <taxon>Methanosarcinaceae</taxon>
        <taxon>Methanosarcina</taxon>
    </lineage>
</organism>
<evidence type="ECO:0000259" key="3">
    <source>
        <dbReference type="Pfam" id="PF00534"/>
    </source>
</evidence>
<dbReference type="GO" id="GO:0016757">
    <property type="term" value="F:glycosyltransferase activity"/>
    <property type="evidence" value="ECO:0007669"/>
    <property type="project" value="UniProtKB-KW"/>
</dbReference>
<accession>A0A0E3WWP7</accession>
<keyword evidence="1" id="KW-0328">Glycosyltransferase</keyword>
<name>A0A0E3WWP7_9EURY</name>
<dbReference type="KEGG" id="mhor:MSHOH_3492"/>